<sequence length="576" mass="64859">MEVLAVSRSVPREFELKGMKIKTSIIHEPMTSRQDYIELDETGIIGNKTAAHDGPVYVFFAENYDYWRSDLGVDPSAWDWCHWGENITLRYKEQPRLETDIHMGDVWRIGQSVRLEVCGSRIPCAKLAWRCGQKDQWLKPLADTGRVGVYLRVLEGGRIHPGDQAYLETPSNDSMDVATITQVAYDTSLKTRDTMNILANHRLLLPMNKFFIKIKQISVEDQLIDGKYAWKGWRNLEVTRIVDEGVDLKSFYLKSTDDQPLANYLPGQFLSIQLPSEKIRSWTISDYPTRDDPAYYRISIKKANEASSWMHERCRVGTILPARSPAGRLFLDWKQQIAFRQVYISAGIGITPILAMMKAHGLHPKFKGTPALWIHVARDSRSLPFKDELSELKIPLQRHLFFTNPLESDEEGVHYDHPGRPDKTFLKEVLGAAYRWNPLGTQEMTLEAKMSTFNICGPTNFETSVKECLQELNIPPPVIKSEAFSSSGTVTGDIKTAKVRFTKSELSTTWVQEKPQSLLELAESLGLTPDYGCRVGACGSCAAKITCGSVNGGVQMDGMVLVCSAVPASDVVELDM</sequence>
<dbReference type="PROSITE" id="PS51340">
    <property type="entry name" value="MOSC"/>
    <property type="match status" value="1"/>
</dbReference>
<dbReference type="PROSITE" id="PS51085">
    <property type="entry name" value="2FE2S_FER_2"/>
    <property type="match status" value="1"/>
</dbReference>
<dbReference type="InterPro" id="IPR006058">
    <property type="entry name" value="2Fe2S_fd_BS"/>
</dbReference>
<accession>A0ABR2XX64</accession>
<dbReference type="InterPro" id="IPR012675">
    <property type="entry name" value="Beta-grasp_dom_sf"/>
</dbReference>
<comment type="caution">
    <text evidence="6">The sequence shown here is derived from an EMBL/GenBank/DDBJ whole genome shotgun (WGS) entry which is preliminary data.</text>
</comment>
<dbReference type="InterPro" id="IPR036010">
    <property type="entry name" value="2Fe-2S_ferredoxin-like_sf"/>
</dbReference>
<dbReference type="SUPFAM" id="SSF52343">
    <property type="entry name" value="Ferredoxin reductase-like, C-terminal NADP-linked domain"/>
    <property type="match status" value="1"/>
</dbReference>
<dbReference type="SUPFAM" id="SSF50800">
    <property type="entry name" value="PK beta-barrel domain-like"/>
    <property type="match status" value="1"/>
</dbReference>
<evidence type="ECO:0000259" key="3">
    <source>
        <dbReference type="PROSITE" id="PS51085"/>
    </source>
</evidence>
<keyword evidence="1" id="KW-0479">Metal-binding</keyword>
<dbReference type="SUPFAM" id="SSF54292">
    <property type="entry name" value="2Fe-2S ferredoxin-like"/>
    <property type="match status" value="1"/>
</dbReference>
<proteinExistence type="predicted"/>
<dbReference type="InterPro" id="IPR001041">
    <property type="entry name" value="2Fe-2S_ferredoxin-type"/>
</dbReference>
<dbReference type="Gene3D" id="2.40.33.20">
    <property type="entry name" value="PK beta-barrel domain-like"/>
    <property type="match status" value="1"/>
</dbReference>
<dbReference type="InterPro" id="IPR005302">
    <property type="entry name" value="MoCF_Sase_C"/>
</dbReference>
<dbReference type="Gene3D" id="2.40.30.10">
    <property type="entry name" value="Translation factors"/>
    <property type="match status" value="1"/>
</dbReference>
<gene>
    <name evidence="6" type="ORF">SCAR479_05235</name>
</gene>
<feature type="domain" description="FAD-binding FR-type" evidence="5">
    <location>
        <begin position="231"/>
        <end position="332"/>
    </location>
</feature>
<dbReference type="Gene3D" id="3.10.20.30">
    <property type="match status" value="1"/>
</dbReference>
<feature type="domain" description="2Fe-2S ferredoxin-type" evidence="3">
    <location>
        <begin position="497"/>
        <end position="576"/>
    </location>
</feature>
<dbReference type="InterPro" id="IPR011037">
    <property type="entry name" value="Pyrv_Knase-like_insert_dom_sf"/>
</dbReference>
<evidence type="ECO:0000313" key="7">
    <source>
        <dbReference type="Proteomes" id="UP001465668"/>
    </source>
</evidence>
<dbReference type="InterPro" id="IPR017927">
    <property type="entry name" value="FAD-bd_FR_type"/>
</dbReference>
<reference evidence="6 7" key="1">
    <citation type="submission" date="2024-02" db="EMBL/GenBank/DDBJ databases">
        <title>First draft genome assembly of two strains of Seiridium cardinale.</title>
        <authorList>
            <person name="Emiliani G."/>
            <person name="Scali E."/>
        </authorList>
    </citation>
    <scope>NUCLEOTIDE SEQUENCE [LARGE SCALE GENOMIC DNA]</scope>
    <source>
        <strain evidence="6 7">BM-138-000479</strain>
    </source>
</reference>
<evidence type="ECO:0000313" key="6">
    <source>
        <dbReference type="EMBL" id="KAK9778265.1"/>
    </source>
</evidence>
<dbReference type="PANTHER" id="PTHR30212:SF2">
    <property type="entry name" value="PROTEIN YIIM"/>
    <property type="match status" value="1"/>
</dbReference>
<dbReference type="Pfam" id="PF03473">
    <property type="entry name" value="MOSC"/>
    <property type="match status" value="1"/>
</dbReference>
<dbReference type="Gene3D" id="3.40.50.80">
    <property type="entry name" value="Nucleotide-binding domain of ferredoxin-NADP reductase (FNR) module"/>
    <property type="match status" value="1"/>
</dbReference>
<evidence type="ECO:0000256" key="2">
    <source>
        <dbReference type="ARBA" id="ARBA00023014"/>
    </source>
</evidence>
<keyword evidence="2" id="KW-0411">Iron-sulfur</keyword>
<dbReference type="Proteomes" id="UP001465668">
    <property type="component" value="Unassembled WGS sequence"/>
</dbReference>
<dbReference type="Pfam" id="PF00111">
    <property type="entry name" value="Fer2"/>
    <property type="match status" value="1"/>
</dbReference>
<organism evidence="6 7">
    <name type="scientific">Seiridium cardinale</name>
    <dbReference type="NCBI Taxonomy" id="138064"/>
    <lineage>
        <taxon>Eukaryota</taxon>
        <taxon>Fungi</taxon>
        <taxon>Dikarya</taxon>
        <taxon>Ascomycota</taxon>
        <taxon>Pezizomycotina</taxon>
        <taxon>Sordariomycetes</taxon>
        <taxon>Xylariomycetidae</taxon>
        <taxon>Amphisphaeriales</taxon>
        <taxon>Sporocadaceae</taxon>
        <taxon>Seiridium</taxon>
    </lineage>
</organism>
<feature type="domain" description="MOSC" evidence="4">
    <location>
        <begin position="31"/>
        <end position="168"/>
    </location>
</feature>
<dbReference type="PROSITE" id="PS51384">
    <property type="entry name" value="FAD_FR"/>
    <property type="match status" value="1"/>
</dbReference>
<dbReference type="Pfam" id="PF00175">
    <property type="entry name" value="NAD_binding_1"/>
    <property type="match status" value="1"/>
</dbReference>
<evidence type="ECO:0000259" key="5">
    <source>
        <dbReference type="PROSITE" id="PS51384"/>
    </source>
</evidence>
<dbReference type="PROSITE" id="PS00197">
    <property type="entry name" value="2FE2S_FER_1"/>
    <property type="match status" value="1"/>
</dbReference>
<evidence type="ECO:0000256" key="1">
    <source>
        <dbReference type="ARBA" id="ARBA00022714"/>
    </source>
</evidence>
<dbReference type="InterPro" id="IPR001433">
    <property type="entry name" value="OxRdtase_FAD/NAD-bd"/>
</dbReference>
<dbReference type="EMBL" id="JARVKM010000017">
    <property type="protein sequence ID" value="KAK9778265.1"/>
    <property type="molecule type" value="Genomic_DNA"/>
</dbReference>
<dbReference type="PANTHER" id="PTHR30212">
    <property type="entry name" value="PROTEIN YIIM"/>
    <property type="match status" value="1"/>
</dbReference>
<keyword evidence="7" id="KW-1185">Reference proteome</keyword>
<name>A0ABR2XX64_9PEZI</name>
<protein>
    <submittedName>
        <fullName evidence="6">Pyruvate kinase-like protein</fullName>
    </submittedName>
</protein>
<evidence type="ECO:0000259" key="4">
    <source>
        <dbReference type="PROSITE" id="PS51340"/>
    </source>
</evidence>
<dbReference type="SUPFAM" id="SSF63380">
    <property type="entry name" value="Riboflavin synthase domain-like"/>
    <property type="match status" value="1"/>
</dbReference>
<keyword evidence="1" id="KW-0001">2Fe-2S</keyword>
<dbReference type="CDD" id="cd00207">
    <property type="entry name" value="fer2"/>
    <property type="match status" value="1"/>
</dbReference>
<keyword evidence="1" id="KW-0408">Iron</keyword>
<dbReference type="InterPro" id="IPR039261">
    <property type="entry name" value="FNR_nucleotide-bd"/>
</dbReference>
<dbReference type="InterPro" id="IPR017938">
    <property type="entry name" value="Riboflavin_synthase-like_b-brl"/>
</dbReference>
<dbReference type="InterPro" id="IPR052353">
    <property type="entry name" value="Benzoxazolinone_Detox_Enz"/>
</dbReference>